<dbReference type="Proteomes" id="UP000256780">
    <property type="component" value="Chromosome CBM2587_b"/>
</dbReference>
<dbReference type="PRINTS" id="PR00038">
    <property type="entry name" value="HTHLUXR"/>
</dbReference>
<dbReference type="InterPro" id="IPR001789">
    <property type="entry name" value="Sig_transdc_resp-reg_receiver"/>
</dbReference>
<dbReference type="PANTHER" id="PTHR44688:SF16">
    <property type="entry name" value="DNA-BINDING TRANSCRIPTIONAL ACTIVATOR DEVR_DOSR"/>
    <property type="match status" value="1"/>
</dbReference>
<organism evidence="8">
    <name type="scientific">Cupriavidus taiwanensis</name>
    <dbReference type="NCBI Taxonomy" id="164546"/>
    <lineage>
        <taxon>Bacteria</taxon>
        <taxon>Pseudomonadati</taxon>
        <taxon>Pseudomonadota</taxon>
        <taxon>Betaproteobacteria</taxon>
        <taxon>Burkholderiales</taxon>
        <taxon>Burkholderiaceae</taxon>
        <taxon>Cupriavidus</taxon>
    </lineage>
</organism>
<dbReference type="InterPro" id="IPR011006">
    <property type="entry name" value="CheY-like_superfamily"/>
</dbReference>
<name>A0A375CDG0_9BURK</name>
<feature type="region of interest" description="Disordered" evidence="5">
    <location>
        <begin position="1"/>
        <end position="23"/>
    </location>
</feature>
<dbReference type="EMBL" id="OFSQ01000038">
    <property type="protein sequence ID" value="SOY68156.1"/>
    <property type="molecule type" value="Genomic_DNA"/>
</dbReference>
<evidence type="ECO:0000256" key="2">
    <source>
        <dbReference type="ARBA" id="ARBA00023125"/>
    </source>
</evidence>
<evidence type="ECO:0000259" key="6">
    <source>
        <dbReference type="PROSITE" id="PS50043"/>
    </source>
</evidence>
<dbReference type="AlphaFoldDB" id="A0A375CDG0"/>
<dbReference type="SMART" id="SM00448">
    <property type="entry name" value="REC"/>
    <property type="match status" value="1"/>
</dbReference>
<dbReference type="PROSITE" id="PS50043">
    <property type="entry name" value="HTH_LUXR_2"/>
    <property type="match status" value="1"/>
</dbReference>
<dbReference type="CDD" id="cd00156">
    <property type="entry name" value="REC"/>
    <property type="match status" value="1"/>
</dbReference>
<gene>
    <name evidence="8" type="ORF">CBM2587_B90592</name>
</gene>
<keyword evidence="4" id="KW-0597">Phosphoprotein</keyword>
<evidence type="ECO:0000256" key="3">
    <source>
        <dbReference type="ARBA" id="ARBA00023163"/>
    </source>
</evidence>
<evidence type="ECO:0000256" key="1">
    <source>
        <dbReference type="ARBA" id="ARBA00023015"/>
    </source>
</evidence>
<dbReference type="PROSITE" id="PS00622">
    <property type="entry name" value="HTH_LUXR_1"/>
    <property type="match status" value="1"/>
</dbReference>
<dbReference type="GO" id="GO:0000160">
    <property type="term" value="P:phosphorelay signal transduction system"/>
    <property type="evidence" value="ECO:0007669"/>
    <property type="project" value="InterPro"/>
</dbReference>
<dbReference type="Pfam" id="PF00196">
    <property type="entry name" value="GerE"/>
    <property type="match status" value="1"/>
</dbReference>
<dbReference type="SUPFAM" id="SSF52172">
    <property type="entry name" value="CheY-like"/>
    <property type="match status" value="1"/>
</dbReference>
<dbReference type="PROSITE" id="PS50110">
    <property type="entry name" value="RESPONSE_REGULATORY"/>
    <property type="match status" value="1"/>
</dbReference>
<evidence type="ECO:0000256" key="4">
    <source>
        <dbReference type="PROSITE-ProRule" id="PRU00169"/>
    </source>
</evidence>
<dbReference type="InterPro" id="IPR016032">
    <property type="entry name" value="Sig_transdc_resp-reg_C-effctor"/>
</dbReference>
<evidence type="ECO:0000259" key="7">
    <source>
        <dbReference type="PROSITE" id="PS50110"/>
    </source>
</evidence>
<dbReference type="GO" id="GO:0003677">
    <property type="term" value="F:DNA binding"/>
    <property type="evidence" value="ECO:0007669"/>
    <property type="project" value="UniProtKB-KW"/>
</dbReference>
<reference evidence="8" key="1">
    <citation type="submission" date="2018-01" db="EMBL/GenBank/DDBJ databases">
        <authorList>
            <person name="Clerissi C."/>
        </authorList>
    </citation>
    <scope>NUCLEOTIDE SEQUENCE</scope>
    <source>
        <strain evidence="8">Cupriavidus sp. LMG 19464</strain>
    </source>
</reference>
<keyword evidence="1" id="KW-0805">Transcription regulation</keyword>
<dbReference type="CDD" id="cd06170">
    <property type="entry name" value="LuxR_C_like"/>
    <property type="match status" value="1"/>
</dbReference>
<evidence type="ECO:0000256" key="5">
    <source>
        <dbReference type="SAM" id="MobiDB-lite"/>
    </source>
</evidence>
<dbReference type="SMART" id="SM00421">
    <property type="entry name" value="HTH_LUXR"/>
    <property type="match status" value="1"/>
</dbReference>
<dbReference type="PANTHER" id="PTHR44688">
    <property type="entry name" value="DNA-BINDING TRANSCRIPTIONAL ACTIVATOR DEVR_DOSR"/>
    <property type="match status" value="1"/>
</dbReference>
<dbReference type="Gene3D" id="3.40.50.2300">
    <property type="match status" value="1"/>
</dbReference>
<dbReference type="InterPro" id="IPR000792">
    <property type="entry name" value="Tscrpt_reg_LuxR_C"/>
</dbReference>
<sequence length="239" mass="25279">MSDSMPTHAAPSAGRPNHPRGQLLLVGHDGPMRARLCGILAVLGYPAGAIAFADGIDAACARLEPGSFDMALVDTCLPHGSGIEMIRRLREHTAELPIVLVTSPGTDAEIVGALIAGATGYLLKERDDIELTVCLRGALRGETPIDPSIAKRLLAALVPKTGLAQARPAPPASAKPLLSARETEILVFINKGSTNREIADALSLSRLTIESHVKNIYKKLAVKTRTQAIFEARAYGVLN</sequence>
<feature type="domain" description="Response regulatory" evidence="7">
    <location>
        <begin position="22"/>
        <end position="139"/>
    </location>
</feature>
<dbReference type="GO" id="GO:0006355">
    <property type="term" value="P:regulation of DNA-templated transcription"/>
    <property type="evidence" value="ECO:0007669"/>
    <property type="project" value="InterPro"/>
</dbReference>
<evidence type="ECO:0000313" key="8">
    <source>
        <dbReference type="EMBL" id="SOY68156.1"/>
    </source>
</evidence>
<proteinExistence type="predicted"/>
<dbReference type="OrthoDB" id="3623000at2"/>
<dbReference type="SUPFAM" id="SSF46894">
    <property type="entry name" value="C-terminal effector domain of the bipartite response regulators"/>
    <property type="match status" value="1"/>
</dbReference>
<keyword evidence="2" id="KW-0238">DNA-binding</keyword>
<accession>A0A375CDG0</accession>
<feature type="domain" description="HTH luxR-type" evidence="6">
    <location>
        <begin position="171"/>
        <end position="236"/>
    </location>
</feature>
<keyword evidence="3" id="KW-0804">Transcription</keyword>
<dbReference type="Pfam" id="PF00072">
    <property type="entry name" value="Response_reg"/>
    <property type="match status" value="1"/>
</dbReference>
<comment type="caution">
    <text evidence="8">The sequence shown here is derived from an EMBL/GenBank/DDBJ whole genome shotgun (WGS) entry which is preliminary data.</text>
</comment>
<feature type="modified residue" description="4-aspartylphosphate" evidence="4">
    <location>
        <position position="74"/>
    </location>
</feature>
<protein>
    <submittedName>
        <fullName evidence="8">Response regulator, NarL-family</fullName>
    </submittedName>
</protein>